<reference evidence="2" key="2">
    <citation type="journal article" date="2024" name="Plant">
        <title>Genomic evolution and insights into agronomic trait innovations of Sesamum species.</title>
        <authorList>
            <person name="Miao H."/>
            <person name="Wang L."/>
            <person name="Qu L."/>
            <person name="Liu H."/>
            <person name="Sun Y."/>
            <person name="Le M."/>
            <person name="Wang Q."/>
            <person name="Wei S."/>
            <person name="Zheng Y."/>
            <person name="Lin W."/>
            <person name="Duan Y."/>
            <person name="Cao H."/>
            <person name="Xiong S."/>
            <person name="Wang X."/>
            <person name="Wei L."/>
            <person name="Li C."/>
            <person name="Ma Q."/>
            <person name="Ju M."/>
            <person name="Zhao R."/>
            <person name="Li G."/>
            <person name="Mu C."/>
            <person name="Tian Q."/>
            <person name="Mei H."/>
            <person name="Zhang T."/>
            <person name="Gao T."/>
            <person name="Zhang H."/>
        </authorList>
    </citation>
    <scope>NUCLEOTIDE SEQUENCE</scope>
    <source>
        <strain evidence="2">G02</strain>
    </source>
</reference>
<proteinExistence type="predicted"/>
<comment type="caution">
    <text evidence="2">The sequence shown here is derived from an EMBL/GenBank/DDBJ whole genome shotgun (WGS) entry which is preliminary data.</text>
</comment>
<gene>
    <name evidence="2" type="ORF">Sradi_0682000</name>
</gene>
<organism evidence="2">
    <name type="scientific">Sesamum radiatum</name>
    <name type="common">Black benniseed</name>
    <dbReference type="NCBI Taxonomy" id="300843"/>
    <lineage>
        <taxon>Eukaryota</taxon>
        <taxon>Viridiplantae</taxon>
        <taxon>Streptophyta</taxon>
        <taxon>Embryophyta</taxon>
        <taxon>Tracheophyta</taxon>
        <taxon>Spermatophyta</taxon>
        <taxon>Magnoliopsida</taxon>
        <taxon>eudicotyledons</taxon>
        <taxon>Gunneridae</taxon>
        <taxon>Pentapetalae</taxon>
        <taxon>asterids</taxon>
        <taxon>lamiids</taxon>
        <taxon>Lamiales</taxon>
        <taxon>Pedaliaceae</taxon>
        <taxon>Sesamum</taxon>
    </lineage>
</organism>
<evidence type="ECO:0000313" key="2">
    <source>
        <dbReference type="EMBL" id="KAL0430560.1"/>
    </source>
</evidence>
<protein>
    <submittedName>
        <fullName evidence="2">Uncharacterized protein</fullName>
    </submittedName>
</protein>
<reference evidence="2" key="1">
    <citation type="submission" date="2020-06" db="EMBL/GenBank/DDBJ databases">
        <authorList>
            <person name="Li T."/>
            <person name="Hu X."/>
            <person name="Zhang T."/>
            <person name="Song X."/>
            <person name="Zhang H."/>
            <person name="Dai N."/>
            <person name="Sheng W."/>
            <person name="Hou X."/>
            <person name="Wei L."/>
        </authorList>
    </citation>
    <scope>NUCLEOTIDE SEQUENCE</scope>
    <source>
        <strain evidence="2">G02</strain>
        <tissue evidence="2">Leaf</tissue>
    </source>
</reference>
<dbReference type="AlphaFoldDB" id="A0AAW2VR62"/>
<name>A0AAW2VR62_SESRA</name>
<sequence>MKALQEEHTEELQVHADQVRKEFSETEEDENLLEACWASRLAKHKKSEAYQKEVALAAGPFLHFAFEACRQQFLAQGYPPTGEDTSFLDFEAVLHSAPDPFARPITAVEYPSRESEGDLDCLLGEAVAKVRDAPGQMKSGSVAEKSSKEEPPQPLLEDVAGPSKESLAQVEEKTPSVG</sequence>
<accession>A0AAW2VR62</accession>
<evidence type="ECO:0000256" key="1">
    <source>
        <dbReference type="SAM" id="MobiDB-lite"/>
    </source>
</evidence>
<dbReference type="EMBL" id="JACGWJ010000003">
    <property type="protein sequence ID" value="KAL0430560.1"/>
    <property type="molecule type" value="Genomic_DNA"/>
</dbReference>
<feature type="region of interest" description="Disordered" evidence="1">
    <location>
        <begin position="132"/>
        <end position="178"/>
    </location>
</feature>